<reference evidence="1" key="1">
    <citation type="journal article" date="2018" name="Genome Biol.">
        <title>SKESA: strategic k-mer extension for scrupulous assemblies.</title>
        <authorList>
            <person name="Souvorov A."/>
            <person name="Agarwala R."/>
            <person name="Lipman D.J."/>
        </authorList>
    </citation>
    <scope>NUCLEOTIDE SEQUENCE</scope>
    <source>
        <strain evidence="2">ILBSalm5409903</strain>
        <strain evidence="1">ILBSalm5410161</strain>
        <strain evidence="3">ILBSalm5516149</strain>
    </source>
</reference>
<name>A0A6X7PDN5_SALEN</name>
<evidence type="ECO:0000313" key="1">
    <source>
        <dbReference type="EMBL" id="HAB1518464.1"/>
    </source>
</evidence>
<evidence type="ECO:0000313" key="2">
    <source>
        <dbReference type="EMBL" id="HAE0951620.1"/>
    </source>
</evidence>
<proteinExistence type="predicted"/>
<gene>
    <name evidence="2" type="ORF">G2730_23290</name>
    <name evidence="1" type="ORF">GI587_23225</name>
    <name evidence="3" type="ORF">GNB32_004712</name>
</gene>
<dbReference type="EMBL" id="DAAQUS010000028">
    <property type="protein sequence ID" value="HAE0951620.1"/>
    <property type="molecule type" value="Genomic_DNA"/>
</dbReference>
<evidence type="ECO:0008006" key="4">
    <source>
        <dbReference type="Google" id="ProtNLM"/>
    </source>
</evidence>
<feature type="non-terminal residue" evidence="1">
    <location>
        <position position="1"/>
    </location>
</feature>
<dbReference type="EMBL" id="DAATAE010000028">
    <property type="protein sequence ID" value="HAE7754235.1"/>
    <property type="molecule type" value="Genomic_DNA"/>
</dbReference>
<organism evidence="1">
    <name type="scientific">Salmonella enteritidis</name>
    <dbReference type="NCBI Taxonomy" id="149539"/>
    <lineage>
        <taxon>Bacteria</taxon>
        <taxon>Pseudomonadati</taxon>
        <taxon>Pseudomonadota</taxon>
        <taxon>Gammaproteobacteria</taxon>
        <taxon>Enterobacterales</taxon>
        <taxon>Enterobacteriaceae</taxon>
        <taxon>Salmonella</taxon>
    </lineage>
</organism>
<comment type="caution">
    <text evidence="1">The sequence shown here is derived from an EMBL/GenBank/DDBJ whole genome shotgun (WGS) entry which is preliminary data.</text>
</comment>
<dbReference type="EMBL" id="DAAFTU010000026">
    <property type="protein sequence ID" value="HAB1518464.1"/>
    <property type="molecule type" value="Genomic_DNA"/>
</dbReference>
<sequence length="119" mass="12596">AMDKGTQKRHQPFNINVICSGNGSLPKTALTARSTTGTLQGGSDSVMMRVNGQASTNGPLFWLENGGQRVKLTGAKSDAFCGATAPRRVCQLRPVTSIPANSNEGNIDVTVVFDVVYLQ</sequence>
<accession>A0A6X7PDN5</accession>
<protein>
    <recommendedName>
        <fullName evidence="4">Fimbrial protein</fullName>
    </recommendedName>
</protein>
<evidence type="ECO:0000313" key="3">
    <source>
        <dbReference type="EMBL" id="HAE7754235.1"/>
    </source>
</evidence>
<dbReference type="AlphaFoldDB" id="A0A6X7PDN5"/>
<reference evidence="1" key="2">
    <citation type="submission" date="2019-02" db="EMBL/GenBank/DDBJ databases">
        <authorList>
            <consortium name="NCBI Pathogen Detection Project"/>
        </authorList>
    </citation>
    <scope>NUCLEOTIDE SEQUENCE</scope>
    <source>
        <strain evidence="2">ILBSalm5409903</strain>
        <strain evidence="1">ILBSalm5410161</strain>
        <strain evidence="3">ILBSalm5516149</strain>
    </source>
</reference>